<keyword evidence="2" id="KW-0732">Signal</keyword>
<feature type="signal peptide" evidence="2">
    <location>
        <begin position="1"/>
        <end position="23"/>
    </location>
</feature>
<evidence type="ECO:0000256" key="1">
    <source>
        <dbReference type="SAM" id="MobiDB-lite"/>
    </source>
</evidence>
<evidence type="ECO:0000313" key="3">
    <source>
        <dbReference type="EMBL" id="CAA2975769.1"/>
    </source>
</evidence>
<name>A0A8S0RA50_OLEEU</name>
<sequence length="76" mass="7926">MAGQKLLSAIILLALLVLGFTSSNTANARAVVEDKRRAFGKLPKGPVPPSGPSHGSTPDLPSPLPVHPSFVAHRVH</sequence>
<comment type="caution">
    <text evidence="3">The sequence shown here is derived from an EMBL/GenBank/DDBJ whole genome shotgun (WGS) entry which is preliminary data.</text>
</comment>
<dbReference type="EMBL" id="CACTIH010002307">
    <property type="protein sequence ID" value="CAA2975769.1"/>
    <property type="molecule type" value="Genomic_DNA"/>
</dbReference>
<gene>
    <name evidence="3" type="ORF">OLEA9_A061397</name>
</gene>
<feature type="chain" id="PRO_5035826750" evidence="2">
    <location>
        <begin position="24"/>
        <end position="76"/>
    </location>
</feature>
<dbReference type="AlphaFoldDB" id="A0A8S0RA50"/>
<keyword evidence="4" id="KW-1185">Reference proteome</keyword>
<evidence type="ECO:0000256" key="2">
    <source>
        <dbReference type="SAM" id="SignalP"/>
    </source>
</evidence>
<reference evidence="3 4" key="1">
    <citation type="submission" date="2019-12" db="EMBL/GenBank/DDBJ databases">
        <authorList>
            <person name="Alioto T."/>
            <person name="Alioto T."/>
            <person name="Gomez Garrido J."/>
        </authorList>
    </citation>
    <scope>NUCLEOTIDE SEQUENCE [LARGE SCALE GENOMIC DNA]</scope>
</reference>
<organism evidence="3 4">
    <name type="scientific">Olea europaea subsp. europaea</name>
    <dbReference type="NCBI Taxonomy" id="158383"/>
    <lineage>
        <taxon>Eukaryota</taxon>
        <taxon>Viridiplantae</taxon>
        <taxon>Streptophyta</taxon>
        <taxon>Embryophyta</taxon>
        <taxon>Tracheophyta</taxon>
        <taxon>Spermatophyta</taxon>
        <taxon>Magnoliopsida</taxon>
        <taxon>eudicotyledons</taxon>
        <taxon>Gunneridae</taxon>
        <taxon>Pentapetalae</taxon>
        <taxon>asterids</taxon>
        <taxon>lamiids</taxon>
        <taxon>Lamiales</taxon>
        <taxon>Oleaceae</taxon>
        <taxon>Oleeae</taxon>
        <taxon>Olea</taxon>
    </lineage>
</organism>
<evidence type="ECO:0000313" key="4">
    <source>
        <dbReference type="Proteomes" id="UP000594638"/>
    </source>
</evidence>
<protein>
    <submittedName>
        <fullName evidence="3">Uncharacterized protein</fullName>
    </submittedName>
</protein>
<proteinExistence type="predicted"/>
<dbReference type="Proteomes" id="UP000594638">
    <property type="component" value="Unassembled WGS sequence"/>
</dbReference>
<dbReference type="Gramene" id="OE9A061397T1">
    <property type="protein sequence ID" value="OE9A061397C1"/>
    <property type="gene ID" value="OE9A061397"/>
</dbReference>
<feature type="region of interest" description="Disordered" evidence="1">
    <location>
        <begin position="40"/>
        <end position="76"/>
    </location>
</feature>
<accession>A0A8S0RA50</accession>